<comment type="caution">
    <text evidence="1">The sequence shown here is derived from an EMBL/GenBank/DDBJ whole genome shotgun (WGS) entry which is preliminary data.</text>
</comment>
<accession>A0ACB9G9M0</accession>
<evidence type="ECO:0000313" key="2">
    <source>
        <dbReference type="Proteomes" id="UP001055811"/>
    </source>
</evidence>
<dbReference type="EMBL" id="CM042010">
    <property type="protein sequence ID" value="KAI3779442.1"/>
    <property type="molecule type" value="Genomic_DNA"/>
</dbReference>
<reference evidence="2" key="1">
    <citation type="journal article" date="2022" name="Mol. Ecol. Resour.">
        <title>The genomes of chicory, endive, great burdock and yacon provide insights into Asteraceae palaeo-polyploidization history and plant inulin production.</title>
        <authorList>
            <person name="Fan W."/>
            <person name="Wang S."/>
            <person name="Wang H."/>
            <person name="Wang A."/>
            <person name="Jiang F."/>
            <person name="Liu H."/>
            <person name="Zhao H."/>
            <person name="Xu D."/>
            <person name="Zhang Y."/>
        </authorList>
    </citation>
    <scope>NUCLEOTIDE SEQUENCE [LARGE SCALE GENOMIC DNA]</scope>
    <source>
        <strain evidence="2">cv. Punajuju</strain>
    </source>
</reference>
<reference evidence="1 2" key="2">
    <citation type="journal article" date="2022" name="Mol. Ecol. Resour.">
        <title>The genomes of chicory, endive, great burdock and yacon provide insights into Asteraceae paleo-polyploidization history and plant inulin production.</title>
        <authorList>
            <person name="Fan W."/>
            <person name="Wang S."/>
            <person name="Wang H."/>
            <person name="Wang A."/>
            <person name="Jiang F."/>
            <person name="Liu H."/>
            <person name="Zhao H."/>
            <person name="Xu D."/>
            <person name="Zhang Y."/>
        </authorList>
    </citation>
    <scope>NUCLEOTIDE SEQUENCE [LARGE SCALE GENOMIC DNA]</scope>
    <source>
        <strain evidence="2">cv. Punajuju</strain>
        <tissue evidence="1">Leaves</tissue>
    </source>
</reference>
<gene>
    <name evidence="1" type="ORF">L2E82_09161</name>
</gene>
<protein>
    <submittedName>
        <fullName evidence="1">Uncharacterized protein</fullName>
    </submittedName>
</protein>
<name>A0ACB9G9M0_CICIN</name>
<proteinExistence type="predicted"/>
<organism evidence="1 2">
    <name type="scientific">Cichorium intybus</name>
    <name type="common">Chicory</name>
    <dbReference type="NCBI Taxonomy" id="13427"/>
    <lineage>
        <taxon>Eukaryota</taxon>
        <taxon>Viridiplantae</taxon>
        <taxon>Streptophyta</taxon>
        <taxon>Embryophyta</taxon>
        <taxon>Tracheophyta</taxon>
        <taxon>Spermatophyta</taxon>
        <taxon>Magnoliopsida</taxon>
        <taxon>eudicotyledons</taxon>
        <taxon>Gunneridae</taxon>
        <taxon>Pentapetalae</taxon>
        <taxon>asterids</taxon>
        <taxon>campanulids</taxon>
        <taxon>Asterales</taxon>
        <taxon>Asteraceae</taxon>
        <taxon>Cichorioideae</taxon>
        <taxon>Cichorieae</taxon>
        <taxon>Cichoriinae</taxon>
        <taxon>Cichorium</taxon>
    </lineage>
</organism>
<evidence type="ECO:0000313" key="1">
    <source>
        <dbReference type="EMBL" id="KAI3779442.1"/>
    </source>
</evidence>
<keyword evidence="2" id="KW-1185">Reference proteome</keyword>
<dbReference type="Proteomes" id="UP001055811">
    <property type="component" value="Linkage Group LG02"/>
</dbReference>
<sequence length="256" mass="27601">MELTSSEADFAAKAATGPDASAAGEIDALIRSEFKIKSSPGVAKMAEGCAQILVANFLTFIVLLSFYGSGGGHVNATESPPYTVVLSAPSVEIRLYRELSWISAPVVGGTSFNKSTHDGFHRLYQYIHGANEDNTKYKITTPILTTITSTPNGSDFSVSMYMPSKPSIPSPQLNLQISNWKSHCIAIATFSGFAQDDNIYKERSSLHLSLTKSFNLHGKNITVSEDKSTYSIAQYNSSSTLGGRVNEAWVNILACP</sequence>